<feature type="compositionally biased region" description="Low complexity" evidence="11">
    <location>
        <begin position="132"/>
        <end position="153"/>
    </location>
</feature>
<dbReference type="GeneID" id="64630810"/>
<keyword evidence="4" id="KW-0227">DNA damage</keyword>
<evidence type="ECO:0000256" key="9">
    <source>
        <dbReference type="PIRSR" id="PIRSR610347-1"/>
    </source>
</evidence>
<comment type="similarity">
    <text evidence="2">Belongs to the tyrosyl-DNA phosphodiesterase family.</text>
</comment>
<feature type="compositionally biased region" description="Polar residues" evidence="11">
    <location>
        <begin position="47"/>
        <end position="77"/>
    </location>
</feature>
<feature type="compositionally biased region" description="Acidic residues" evidence="11">
    <location>
        <begin position="538"/>
        <end position="548"/>
    </location>
</feature>
<dbReference type="EMBL" id="JABBWG010000040">
    <property type="protein sequence ID" value="KAG1808056.1"/>
    <property type="molecule type" value="Genomic_DNA"/>
</dbReference>
<feature type="region of interest" description="Disordered" evidence="11">
    <location>
        <begin position="15"/>
        <end position="153"/>
    </location>
</feature>
<dbReference type="GO" id="GO:0017005">
    <property type="term" value="F:3'-tyrosyl-DNA phosphodiesterase activity"/>
    <property type="evidence" value="ECO:0007669"/>
    <property type="project" value="TreeGrafter"/>
</dbReference>
<evidence type="ECO:0000256" key="2">
    <source>
        <dbReference type="ARBA" id="ARBA00010205"/>
    </source>
</evidence>
<dbReference type="Pfam" id="PF06087">
    <property type="entry name" value="Tyr-DNA_phospho"/>
    <property type="match status" value="1"/>
</dbReference>
<evidence type="ECO:0000256" key="11">
    <source>
        <dbReference type="SAM" id="MobiDB-lite"/>
    </source>
</evidence>
<sequence>MDKDLERAIALSLKESQANTSSSRAISISDSEDDDDDRFQSELLQAIQASKTESSRATTQSVHNPEPLSQSARSTPAASFLSERARMERERLERLKRVRGQDAEDGGCISPPAKRQHIPSSEIQANGRANIASASSSSVPSSSSASSRTASTTINHIPTSEQLFWDGELRPTANKHSQPRQDEQSTFRLTEVLGLKSDISFAIIASYSTSVSWIYEFFAPSTPVIIVAQPDQSGQSTIKNILPNWVMTVPFLRNGRGCQHMKFMLIFYKTGRLRVVISTANLVDYDWRDIENAVWLQDLPPRSAPISHDPKSIDDFPSIMQNVLRAVNVRPALANMLANDHPNLPLQTISDLRMKWDWSKVKVKLVPSIAGKHEGWPNIILTGHTRLMKAVRDMGLRTGKGKAAKDLVVESHGSSIGTYSTQWINEFYWSARGESAEDWLDEPKSRRTKLSWPPVKIVFPSLKTVHDSVLGEQGGGTMFCRTNQWEALKFPRELFHDSNSTGGRVLMHTKMIIATYRPKKSIFETSSQSKGKEKELSDSETEPESDDIEIQNDPIGWAYVGSHNFTPSAWGTLSGSGFNPVLNVINYELGIIFPLYDAKDVERVSCFKRPARKYVSGQDRPWIQEESQLLRQSQQT</sequence>
<evidence type="ECO:0000256" key="6">
    <source>
        <dbReference type="ARBA" id="ARBA00022839"/>
    </source>
</evidence>
<evidence type="ECO:0000256" key="7">
    <source>
        <dbReference type="ARBA" id="ARBA00023204"/>
    </source>
</evidence>
<comment type="subcellular location">
    <subcellularLocation>
        <location evidence="1">Nucleus</location>
    </subcellularLocation>
</comment>
<dbReference type="PANTHER" id="PTHR12415">
    <property type="entry name" value="TYROSYL-DNA PHOSPHODIESTERASE 1"/>
    <property type="match status" value="1"/>
</dbReference>
<dbReference type="SUPFAM" id="SSF56024">
    <property type="entry name" value="Phospholipase D/nuclease"/>
    <property type="match status" value="2"/>
</dbReference>
<dbReference type="RefSeq" id="XP_041188441.1">
    <property type="nucleotide sequence ID" value="XM_041336794.1"/>
</dbReference>
<organism evidence="12 13">
    <name type="scientific">Suillus subaureus</name>
    <dbReference type="NCBI Taxonomy" id="48587"/>
    <lineage>
        <taxon>Eukaryota</taxon>
        <taxon>Fungi</taxon>
        <taxon>Dikarya</taxon>
        <taxon>Basidiomycota</taxon>
        <taxon>Agaricomycotina</taxon>
        <taxon>Agaricomycetes</taxon>
        <taxon>Agaricomycetidae</taxon>
        <taxon>Boletales</taxon>
        <taxon>Suillineae</taxon>
        <taxon>Suillaceae</taxon>
        <taxon>Suillus</taxon>
    </lineage>
</organism>
<keyword evidence="8" id="KW-0539">Nucleus</keyword>
<evidence type="ECO:0000256" key="1">
    <source>
        <dbReference type="ARBA" id="ARBA00004123"/>
    </source>
</evidence>
<dbReference type="GO" id="GO:0003697">
    <property type="term" value="F:single-stranded DNA binding"/>
    <property type="evidence" value="ECO:0007669"/>
    <property type="project" value="TreeGrafter"/>
</dbReference>
<feature type="region of interest" description="Disordered" evidence="11">
    <location>
        <begin position="524"/>
        <end position="548"/>
    </location>
</feature>
<dbReference type="PANTHER" id="PTHR12415:SF0">
    <property type="entry name" value="TYROSYL-DNA PHOSPHODIESTERASE 1"/>
    <property type="match status" value="1"/>
</dbReference>
<keyword evidence="6" id="KW-0269">Exonuclease</keyword>
<dbReference type="InterPro" id="IPR010347">
    <property type="entry name" value="Tdp1"/>
</dbReference>
<feature type="compositionally biased region" description="Basic and acidic residues" evidence="11">
    <location>
        <begin position="83"/>
        <end position="102"/>
    </location>
</feature>
<dbReference type="CDD" id="cd09122">
    <property type="entry name" value="PLDc_Tdp1_1"/>
    <property type="match status" value="1"/>
</dbReference>
<reference evidence="12" key="1">
    <citation type="journal article" date="2020" name="New Phytol.">
        <title>Comparative genomics reveals dynamic genome evolution in host specialist ectomycorrhizal fungi.</title>
        <authorList>
            <person name="Lofgren L.A."/>
            <person name="Nguyen N.H."/>
            <person name="Vilgalys R."/>
            <person name="Ruytinx J."/>
            <person name="Liao H.L."/>
            <person name="Branco S."/>
            <person name="Kuo A."/>
            <person name="LaButti K."/>
            <person name="Lipzen A."/>
            <person name="Andreopoulos W."/>
            <person name="Pangilinan J."/>
            <person name="Riley R."/>
            <person name="Hundley H."/>
            <person name="Na H."/>
            <person name="Barry K."/>
            <person name="Grigoriev I.V."/>
            <person name="Stajich J.E."/>
            <person name="Kennedy P.G."/>
        </authorList>
    </citation>
    <scope>NUCLEOTIDE SEQUENCE</scope>
    <source>
        <strain evidence="12">MN1</strain>
    </source>
</reference>
<dbReference type="GO" id="GO:0006281">
    <property type="term" value="P:DNA repair"/>
    <property type="evidence" value="ECO:0007669"/>
    <property type="project" value="UniProtKB-KW"/>
</dbReference>
<comment type="caution">
    <text evidence="12">The sequence shown here is derived from an EMBL/GenBank/DDBJ whole genome shotgun (WGS) entry which is preliminary data.</text>
</comment>
<keyword evidence="13" id="KW-1185">Reference proteome</keyword>
<evidence type="ECO:0000313" key="12">
    <source>
        <dbReference type="EMBL" id="KAG1808056.1"/>
    </source>
</evidence>
<feature type="binding site" evidence="10">
    <location>
        <position position="262"/>
    </location>
    <ligand>
        <name>substrate</name>
    </ligand>
</feature>
<evidence type="ECO:0000256" key="8">
    <source>
        <dbReference type="ARBA" id="ARBA00023242"/>
    </source>
</evidence>
<dbReference type="GO" id="GO:0003690">
    <property type="term" value="F:double-stranded DNA binding"/>
    <property type="evidence" value="ECO:0007669"/>
    <property type="project" value="TreeGrafter"/>
</dbReference>
<evidence type="ECO:0000256" key="5">
    <source>
        <dbReference type="ARBA" id="ARBA00022801"/>
    </source>
</evidence>
<protein>
    <submittedName>
        <fullName evidence="12">Tyrosyl-DNA phosphodiesterase-domain-containing protein</fullName>
    </submittedName>
</protein>
<keyword evidence="3" id="KW-0540">Nuclease</keyword>
<evidence type="ECO:0000256" key="4">
    <source>
        <dbReference type="ARBA" id="ARBA00022763"/>
    </source>
</evidence>
<feature type="binding site" evidence="10">
    <location>
        <position position="510"/>
    </location>
    <ligand>
        <name>substrate</name>
    </ligand>
</feature>
<accession>A0A9P7J8D6</accession>
<evidence type="ECO:0000256" key="3">
    <source>
        <dbReference type="ARBA" id="ARBA00022722"/>
    </source>
</evidence>
<dbReference type="Gene3D" id="6.10.140.100">
    <property type="match status" value="1"/>
</dbReference>
<dbReference type="GO" id="GO:0005634">
    <property type="term" value="C:nucleus"/>
    <property type="evidence" value="ECO:0007669"/>
    <property type="project" value="UniProtKB-SubCell"/>
</dbReference>
<name>A0A9P7J8D6_9AGAM</name>
<keyword evidence="5" id="KW-0378">Hydrolase</keyword>
<dbReference type="AlphaFoldDB" id="A0A9P7J8D6"/>
<feature type="active site" description="Nucleophile" evidence="9">
    <location>
        <position position="260"/>
    </location>
</feature>
<dbReference type="OrthoDB" id="47785at2759"/>
<evidence type="ECO:0000313" key="13">
    <source>
        <dbReference type="Proteomes" id="UP000807769"/>
    </source>
</evidence>
<feature type="active site" description="Proton donor/acceptor" evidence="9">
    <location>
        <position position="508"/>
    </location>
</feature>
<dbReference type="Proteomes" id="UP000807769">
    <property type="component" value="Unassembled WGS sequence"/>
</dbReference>
<dbReference type="CDD" id="cd09123">
    <property type="entry name" value="PLDc_Tdp1_2"/>
    <property type="match status" value="1"/>
</dbReference>
<keyword evidence="7" id="KW-0234">DNA repair</keyword>
<dbReference type="GO" id="GO:0004527">
    <property type="term" value="F:exonuclease activity"/>
    <property type="evidence" value="ECO:0007669"/>
    <property type="project" value="UniProtKB-KW"/>
</dbReference>
<dbReference type="Gene3D" id="3.30.870.10">
    <property type="entry name" value="Endonuclease Chain A"/>
    <property type="match status" value="2"/>
</dbReference>
<proteinExistence type="inferred from homology"/>
<evidence type="ECO:0000256" key="10">
    <source>
        <dbReference type="PIRSR" id="PIRSR610347-2"/>
    </source>
</evidence>
<gene>
    <name evidence="12" type="ORF">BJ212DRAFT_1385284</name>
</gene>